<accession>A0A8K0X7G9</accession>
<proteinExistence type="predicted"/>
<feature type="compositionally biased region" description="Polar residues" evidence="1">
    <location>
        <begin position="496"/>
        <end position="505"/>
    </location>
</feature>
<feature type="region of interest" description="Disordered" evidence="1">
    <location>
        <begin position="394"/>
        <end position="438"/>
    </location>
</feature>
<feature type="region of interest" description="Disordered" evidence="1">
    <location>
        <begin position="464"/>
        <end position="577"/>
    </location>
</feature>
<feature type="region of interest" description="Disordered" evidence="1">
    <location>
        <begin position="1105"/>
        <end position="1138"/>
    </location>
</feature>
<dbReference type="EMBL" id="JAGPXD010000002">
    <property type="protein sequence ID" value="KAH7367936.1"/>
    <property type="molecule type" value="Genomic_DNA"/>
</dbReference>
<dbReference type="Proteomes" id="UP000813385">
    <property type="component" value="Unassembled WGS sequence"/>
</dbReference>
<feature type="region of interest" description="Disordered" evidence="1">
    <location>
        <begin position="591"/>
        <end position="620"/>
    </location>
</feature>
<protein>
    <submittedName>
        <fullName evidence="2">Uncharacterized protein</fullName>
    </submittedName>
</protein>
<feature type="compositionally biased region" description="Polar residues" evidence="1">
    <location>
        <begin position="797"/>
        <end position="810"/>
    </location>
</feature>
<dbReference type="OrthoDB" id="5288142at2759"/>
<feature type="compositionally biased region" description="Basic and acidic residues" evidence="1">
    <location>
        <begin position="913"/>
        <end position="939"/>
    </location>
</feature>
<feature type="compositionally biased region" description="Low complexity" evidence="1">
    <location>
        <begin position="317"/>
        <end position="326"/>
    </location>
</feature>
<evidence type="ECO:0000313" key="3">
    <source>
        <dbReference type="Proteomes" id="UP000813385"/>
    </source>
</evidence>
<feature type="region of interest" description="Disordered" evidence="1">
    <location>
        <begin position="873"/>
        <end position="955"/>
    </location>
</feature>
<reference evidence="2" key="1">
    <citation type="journal article" date="2021" name="Nat. Commun.">
        <title>Genetic determinants of endophytism in the Arabidopsis root mycobiome.</title>
        <authorList>
            <person name="Mesny F."/>
            <person name="Miyauchi S."/>
            <person name="Thiergart T."/>
            <person name="Pickel B."/>
            <person name="Atanasova L."/>
            <person name="Karlsson M."/>
            <person name="Huettel B."/>
            <person name="Barry K.W."/>
            <person name="Haridas S."/>
            <person name="Chen C."/>
            <person name="Bauer D."/>
            <person name="Andreopoulos W."/>
            <person name="Pangilinan J."/>
            <person name="LaButti K."/>
            <person name="Riley R."/>
            <person name="Lipzen A."/>
            <person name="Clum A."/>
            <person name="Drula E."/>
            <person name="Henrissat B."/>
            <person name="Kohler A."/>
            <person name="Grigoriev I.V."/>
            <person name="Martin F.M."/>
            <person name="Hacquard S."/>
        </authorList>
    </citation>
    <scope>NUCLEOTIDE SEQUENCE</scope>
    <source>
        <strain evidence="2">MPI-CAGE-AT-0016</strain>
    </source>
</reference>
<name>A0A8K0X7G9_9PEZI</name>
<comment type="caution">
    <text evidence="2">The sequence shown here is derived from an EMBL/GenBank/DDBJ whole genome shotgun (WGS) entry which is preliminary data.</text>
</comment>
<organism evidence="2 3">
    <name type="scientific">Plectosphaerella cucumerina</name>
    <dbReference type="NCBI Taxonomy" id="40658"/>
    <lineage>
        <taxon>Eukaryota</taxon>
        <taxon>Fungi</taxon>
        <taxon>Dikarya</taxon>
        <taxon>Ascomycota</taxon>
        <taxon>Pezizomycotina</taxon>
        <taxon>Sordariomycetes</taxon>
        <taxon>Hypocreomycetidae</taxon>
        <taxon>Glomerellales</taxon>
        <taxon>Plectosphaerellaceae</taxon>
        <taxon>Plectosphaerella</taxon>
    </lineage>
</organism>
<feature type="compositionally biased region" description="Pro residues" evidence="1">
    <location>
        <begin position="1113"/>
        <end position="1132"/>
    </location>
</feature>
<feature type="compositionally biased region" description="Low complexity" evidence="1">
    <location>
        <begin position="138"/>
        <end position="156"/>
    </location>
</feature>
<feature type="compositionally biased region" description="Pro residues" evidence="1">
    <location>
        <begin position="192"/>
        <end position="202"/>
    </location>
</feature>
<feature type="compositionally biased region" description="Low complexity" evidence="1">
    <location>
        <begin position="293"/>
        <end position="309"/>
    </location>
</feature>
<feature type="compositionally biased region" description="Acidic residues" evidence="1">
    <location>
        <begin position="940"/>
        <end position="952"/>
    </location>
</feature>
<feature type="region of interest" description="Disordered" evidence="1">
    <location>
        <begin position="755"/>
        <end position="811"/>
    </location>
</feature>
<sequence>MAAAYASIPSGSSPEDELPSPPFLASPTNNTFSPLPTAAADSNTSSSDDLAFPTEKTDEEGRESMASNTTTAAGDIPARPAGDAASTPASMPGNAPSGVGEEERNVPPLPTTPEAPRDAPSTGTTLGASEGAGGADVGTGSASAAAADDAGAGAASPLGRSSLASESSPLQPSTAATTKLRRKPLASSAAHPLPPPPPPPHAEAPSSTSPAPPREDDGAEITGFSRATGHAGSTPLGIPGLLSFSPSSRGANPPNKHRRHQSGDNNLTTIDSALGSPLTLTRLDTAAQPEGRTTATAASPSSAAASPTSLIEQLQESILSSASSSSPPTLHRPQPIVRTTSDSTRFTVRHPVPDLNTRSGAYVGNIAALEKTAERLSMTSSIEDAIRDLHGELKRSDSRRSSILAASIRGDNTSPDDTKDASSPAAPHVPRHVSSATNIVEVNNAARNGGYSPAAYIMSPSHSLTGRLRSGSKNSTGRPDFDVDAFVSRHGPGKGSTRSVRSNKPSLAEIAESEPTALGADALDSADRLQEKKHQHNNGEDGDDETSEQRASEPQKPNTDAFHQMLGDATNLPPRSSIELRNSNYEDLYAQAAQQAADAPEDDRPPTPRSTATSTYDTSNAFGDFDGVHCEPEQMEMDLDAALDLSDMPSPVMPEPRRRMAPLPPRDARPQSYFDHSTGQQMMYYPARVPAMLNLPPKLSRKPKAAARNARHSRVLQAMGHGPAVQPEYLNRNSRAPPVRESALWLPDPVETEEFAPFGENVTPPADETMPLQQQEQHHDGGMPQPPPPARQRSPRTDQVNEGQFSNQQDLPPALRASAFFDLQAASPPTLEPKGGSAMAALDDILDASANAPVDAFTDHVFAGKLGHEVYGREKKKKNRKSAAGGAMLSPGEGPQKRASAATLNPDAPTSADGDRRDTMTNRSARDDLPEESDRRDGEVSEEESDEEEDADLYQGAPTTLLAELQLRKQQQKQRTRNLHLAAPGGMHSTLLELDAVAEAQRRTRKTRRVNLAWEDPAAAAMDDESEDEDVPLGVLYAARATGANDISAAVVELNRPIGLMERREMEENEPLSARRARLQGHEPATLAAAAARRSFALPNSQVRSATRLSRLPSPPLSPALLPQPEPSPPAEPELEDESLADRLRRLKAKEEAEHNNLPRARPVSSTFSAELLSQFGDLDDKNQQRQVPATGEEEGETLGQRRRRLQAEREARQREMGTAAAGAIMSPLASPPAQGPIRRKISMADTLGAFPPREQYSYGDMAADAERRAIEEQRRIREQDAKMAAIRAQMPQALHTPSAGNRTGGFRGGTYNDGLGGGVPYVSPQQQQQFSPPVAPTYNAGGYNPYAAGQYGAPPVYGQYGQPMMQPMAMPQMPMAGQLSTRTVLVIVRPILVTLGASFEDVRTLGAEDLAGSH</sequence>
<feature type="compositionally biased region" description="Low complexity" evidence="1">
    <location>
        <begin position="38"/>
        <end position="51"/>
    </location>
</feature>
<feature type="compositionally biased region" description="Polar residues" evidence="1">
    <location>
        <begin position="162"/>
        <end position="177"/>
    </location>
</feature>
<feature type="region of interest" description="Disordered" evidence="1">
    <location>
        <begin position="1176"/>
        <end position="1203"/>
    </location>
</feature>
<feature type="region of interest" description="Disordered" evidence="1">
    <location>
        <begin position="1"/>
        <end position="342"/>
    </location>
</feature>
<gene>
    <name evidence="2" type="ORF">B0T11DRAFT_326161</name>
</gene>
<evidence type="ECO:0000313" key="2">
    <source>
        <dbReference type="EMBL" id="KAH7367936.1"/>
    </source>
</evidence>
<evidence type="ECO:0000256" key="1">
    <source>
        <dbReference type="SAM" id="MobiDB-lite"/>
    </source>
</evidence>
<keyword evidence="3" id="KW-1185">Reference proteome</keyword>